<name>V9FZ77_PHYNI</name>
<comment type="caution">
    <text evidence="2">The sequence shown here is derived from an EMBL/GenBank/DDBJ whole genome shotgun (WGS) entry which is preliminary data.</text>
</comment>
<protein>
    <recommendedName>
        <fullName evidence="4">Bzip transcription factor</fullName>
    </recommendedName>
</protein>
<evidence type="ECO:0008006" key="4">
    <source>
        <dbReference type="Google" id="ProtNLM"/>
    </source>
</evidence>
<proteinExistence type="predicted"/>
<organism evidence="2 3">
    <name type="scientific">Phytophthora nicotianae P1569</name>
    <dbReference type="NCBI Taxonomy" id="1317065"/>
    <lineage>
        <taxon>Eukaryota</taxon>
        <taxon>Sar</taxon>
        <taxon>Stramenopiles</taxon>
        <taxon>Oomycota</taxon>
        <taxon>Peronosporomycetes</taxon>
        <taxon>Peronosporales</taxon>
        <taxon>Peronosporaceae</taxon>
        <taxon>Phytophthora</taxon>
    </lineage>
</organism>
<evidence type="ECO:0000256" key="1">
    <source>
        <dbReference type="SAM" id="MobiDB-lite"/>
    </source>
</evidence>
<accession>V9FZ77</accession>
<gene>
    <name evidence="2" type="ORF">F443_01660</name>
</gene>
<evidence type="ECO:0000313" key="2">
    <source>
        <dbReference type="EMBL" id="ETI55702.1"/>
    </source>
</evidence>
<sequence length="333" mass="38307">FAPSSQNPLQMLSFLRGYPSPLERQDNETNRALHLARRFARSVSLHHSQRLSVIGHWTTLHRRHKTIPARNCASRRRQISRTRRQHAGQEQTLSSSIRALQADIASLERSAMLRDSATLLWRTNCSSVALDLTREYYLQFQHGYNSRDRDRCAVIDQYMTSVFSPDIVCRDFQGMQAFMDQWEKYTTFHQGLEIKLQAMRIVDSDDDPLCIVTVHANAEMTVTFTEDTVKTLYPALFDRSLHNPQDCGIVDKLVGSRGSIPVELVLNFDEQGRVFAFESRVDLVATLLNVLRNPSDAIHVHQSSSMTADGHWQLEQNSEELARRERMLPRQLL</sequence>
<keyword evidence="3" id="KW-1185">Reference proteome</keyword>
<feature type="compositionally biased region" description="Basic residues" evidence="1">
    <location>
        <begin position="70"/>
        <end position="86"/>
    </location>
</feature>
<dbReference type="OrthoDB" id="166795at2759"/>
<evidence type="ECO:0000313" key="3">
    <source>
        <dbReference type="Proteomes" id="UP000018721"/>
    </source>
</evidence>
<dbReference type="AlphaFoldDB" id="V9FZ77"/>
<dbReference type="HOGENOM" id="CLU_062141_1_0_1"/>
<dbReference type="Proteomes" id="UP000018721">
    <property type="component" value="Unassembled WGS sequence"/>
</dbReference>
<feature type="non-terminal residue" evidence="2">
    <location>
        <position position="1"/>
    </location>
</feature>
<feature type="region of interest" description="Disordered" evidence="1">
    <location>
        <begin position="70"/>
        <end position="94"/>
    </location>
</feature>
<dbReference type="eggNOG" id="ENOG502SQ56">
    <property type="taxonomic scope" value="Eukaryota"/>
</dbReference>
<reference evidence="2 3" key="1">
    <citation type="submission" date="2013-11" db="EMBL/GenBank/DDBJ databases">
        <title>The Genome Sequence of Phytophthora parasitica P1569.</title>
        <authorList>
            <consortium name="The Broad Institute Genomics Platform"/>
            <person name="Russ C."/>
            <person name="Tyler B."/>
            <person name="Panabieres F."/>
            <person name="Shan W."/>
            <person name="Tripathy S."/>
            <person name="Grunwald N."/>
            <person name="Machado M."/>
            <person name="Johnson C.S."/>
            <person name="Arredondo F."/>
            <person name="Hong C."/>
            <person name="Coffey M."/>
            <person name="Young S.K."/>
            <person name="Zeng Q."/>
            <person name="Gargeya S."/>
            <person name="Fitzgerald M."/>
            <person name="Abouelleil A."/>
            <person name="Alvarado L."/>
            <person name="Chapman S.B."/>
            <person name="Gainer-Dewar J."/>
            <person name="Goldberg J."/>
            <person name="Griggs A."/>
            <person name="Gujja S."/>
            <person name="Hansen M."/>
            <person name="Howarth C."/>
            <person name="Imamovic A."/>
            <person name="Ireland A."/>
            <person name="Larimer J."/>
            <person name="McCowan C."/>
            <person name="Murphy C."/>
            <person name="Pearson M."/>
            <person name="Poon T.W."/>
            <person name="Priest M."/>
            <person name="Roberts A."/>
            <person name="Saif S."/>
            <person name="Shea T."/>
            <person name="Sykes S."/>
            <person name="Wortman J."/>
            <person name="Nusbaum C."/>
            <person name="Birren B."/>
        </authorList>
    </citation>
    <scope>NUCLEOTIDE SEQUENCE [LARGE SCALE GENOMIC DNA]</scope>
    <source>
        <strain evidence="2 3">P1569</strain>
    </source>
</reference>
<dbReference type="EMBL" id="ANIZ01000271">
    <property type="protein sequence ID" value="ETI55702.1"/>
    <property type="molecule type" value="Genomic_DNA"/>
</dbReference>